<accession>A0A811LHA8</accession>
<dbReference type="EC" id="2.4.1.257" evidence="4"/>
<evidence type="ECO:0000256" key="2">
    <source>
        <dbReference type="ARBA" id="ARBA00045103"/>
    </source>
</evidence>
<dbReference type="UniPathway" id="UPA00378"/>
<dbReference type="Gene3D" id="3.40.50.2000">
    <property type="entry name" value="Glycogen Phosphorylase B"/>
    <property type="match status" value="2"/>
</dbReference>
<dbReference type="EC" id="2.4.1.132" evidence="4"/>
<dbReference type="PANTHER" id="PTHR45918:SF2">
    <property type="entry name" value="ALPHA-1,3_1,6-MANNOSYLTRANSFERASE ALG2"/>
    <property type="match status" value="1"/>
</dbReference>
<dbReference type="EMBL" id="CAJFCW020000006">
    <property type="protein sequence ID" value="CAG9125303.1"/>
    <property type="molecule type" value="Genomic_DNA"/>
</dbReference>
<dbReference type="OrthoDB" id="448893at2759"/>
<protein>
    <recommendedName>
        <fullName evidence="4">Alpha-1,3/1,6-mannosyltransferase ALG2</fullName>
        <ecNumber evidence="4">2.4.1.132</ecNumber>
        <ecNumber evidence="4">2.4.1.257</ecNumber>
    </recommendedName>
    <alternativeName>
        <fullName evidence="4">GDP-Man:Man(1)GlcNAc(2)-PP-Dol alpha-1,3-mannosyltransferase</fullName>
    </alternativeName>
</protein>
<dbReference type="SUPFAM" id="SSF53756">
    <property type="entry name" value="UDP-Glycosyltransferase/glycogen phosphorylase"/>
    <property type="match status" value="1"/>
</dbReference>
<comment type="subcellular location">
    <subcellularLocation>
        <location evidence="4">Endoplasmic reticulum membrane</location>
        <topology evidence="4">Single-pass membrane protein</topology>
    </subcellularLocation>
</comment>
<comment type="catalytic activity">
    <reaction evidence="2 4">
        <text>a beta-D-Man-(1-&gt;4)-beta-D-GlcNAc-(1-&gt;4)-alpha-D-GlcNAc-diphospho-di-trans,poly-cis-dolichol + GDP-alpha-D-mannose = an alpha-D-Man-(1-&gt;3)-beta-D-Man-(1-&gt;4)-beta-D-GlcNAc-(1-&gt;4)-alpha-D-GlcNAc-diphospho-di-trans,poly-cis-dolichol + GDP + H(+)</text>
        <dbReference type="Rhea" id="RHEA:29515"/>
        <dbReference type="Rhea" id="RHEA-COMP:19511"/>
        <dbReference type="Rhea" id="RHEA-COMP:19513"/>
        <dbReference type="ChEBI" id="CHEBI:15378"/>
        <dbReference type="ChEBI" id="CHEBI:57527"/>
        <dbReference type="ChEBI" id="CHEBI:58189"/>
        <dbReference type="ChEBI" id="CHEBI:58472"/>
        <dbReference type="ChEBI" id="CHEBI:132510"/>
        <dbReference type="EC" id="2.4.1.132"/>
    </reaction>
    <physiologicalReaction direction="left-to-right" evidence="2 4">
        <dbReference type="Rhea" id="RHEA:29516"/>
    </physiologicalReaction>
</comment>
<keyword evidence="4" id="KW-0808">Transferase</keyword>
<feature type="domain" description="Glycosyltransferase subfamily 4-like N-terminal" evidence="6">
    <location>
        <begin position="13"/>
        <end position="143"/>
    </location>
</feature>
<dbReference type="Proteomes" id="UP000614601">
    <property type="component" value="Unassembled WGS sequence"/>
</dbReference>
<feature type="domain" description="Glycosyl transferase family 1" evidence="5">
    <location>
        <begin position="152"/>
        <end position="313"/>
    </location>
</feature>
<evidence type="ECO:0000313" key="8">
    <source>
        <dbReference type="Proteomes" id="UP000614601"/>
    </source>
</evidence>
<dbReference type="PANTHER" id="PTHR45918">
    <property type="entry name" value="ALPHA-1,3/1,6-MANNOSYLTRANSFERASE ALG2"/>
    <property type="match status" value="1"/>
</dbReference>
<dbReference type="Pfam" id="PF13439">
    <property type="entry name" value="Glyco_transf_4"/>
    <property type="match status" value="1"/>
</dbReference>
<dbReference type="GO" id="GO:0005789">
    <property type="term" value="C:endoplasmic reticulum membrane"/>
    <property type="evidence" value="ECO:0007669"/>
    <property type="project" value="UniProtKB-SubCell"/>
</dbReference>
<evidence type="ECO:0000256" key="3">
    <source>
        <dbReference type="ARBA" id="ARBA00045104"/>
    </source>
</evidence>
<comment type="catalytic activity">
    <reaction evidence="3 4">
        <text>an alpha-D-Man-(1-&gt;3)-beta-D-Man-(1-&gt;4)-beta-D-GlcNAc-(1-&gt;4)-alpha-D-GlcNAc-diphospho-di-trans,poly-cis-dolichol + GDP-alpha-D-mannose = an alpha-D-Man-(1-&gt;3)-[alpha-D-Man-(1-&gt;6)]-beta-D-Man-(1-&gt;4)-beta-D-GlcNAc-(1-&gt;4)-alpha-D-GlcNAc-diphospho-di-trans,poly-cis-dolichol + GDP + H(+)</text>
        <dbReference type="Rhea" id="RHEA:29519"/>
        <dbReference type="Rhea" id="RHEA-COMP:19513"/>
        <dbReference type="Rhea" id="RHEA-COMP:19515"/>
        <dbReference type="ChEBI" id="CHEBI:15378"/>
        <dbReference type="ChEBI" id="CHEBI:57527"/>
        <dbReference type="ChEBI" id="CHEBI:58189"/>
        <dbReference type="ChEBI" id="CHEBI:132510"/>
        <dbReference type="ChEBI" id="CHEBI:132511"/>
        <dbReference type="EC" id="2.4.1.257"/>
    </reaction>
    <physiologicalReaction direction="left-to-right" evidence="3 4">
        <dbReference type="Rhea" id="RHEA:29520"/>
    </physiologicalReaction>
</comment>
<organism evidence="7 8">
    <name type="scientific">Bursaphelenchus okinawaensis</name>
    <dbReference type="NCBI Taxonomy" id="465554"/>
    <lineage>
        <taxon>Eukaryota</taxon>
        <taxon>Metazoa</taxon>
        <taxon>Ecdysozoa</taxon>
        <taxon>Nematoda</taxon>
        <taxon>Chromadorea</taxon>
        <taxon>Rhabditida</taxon>
        <taxon>Tylenchina</taxon>
        <taxon>Tylenchomorpha</taxon>
        <taxon>Aphelenchoidea</taxon>
        <taxon>Aphelenchoididae</taxon>
        <taxon>Bursaphelenchus</taxon>
    </lineage>
</organism>
<name>A0A811LHA8_9BILA</name>
<comment type="caution">
    <text evidence="7">The sequence shown here is derived from an EMBL/GenBank/DDBJ whole genome shotgun (WGS) entry which is preliminary data.</text>
</comment>
<dbReference type="Pfam" id="PF00534">
    <property type="entry name" value="Glycos_transf_1"/>
    <property type="match status" value="1"/>
</dbReference>
<dbReference type="AlphaFoldDB" id="A0A811LHA8"/>
<evidence type="ECO:0000313" key="7">
    <source>
        <dbReference type="EMBL" id="CAD5228933.1"/>
    </source>
</evidence>
<evidence type="ECO:0000256" key="4">
    <source>
        <dbReference type="RuleBase" id="RU367136"/>
    </source>
</evidence>
<proteinExistence type="inferred from homology"/>
<reference evidence="7" key="1">
    <citation type="submission" date="2020-09" db="EMBL/GenBank/DDBJ databases">
        <authorList>
            <person name="Kikuchi T."/>
        </authorList>
    </citation>
    <scope>NUCLEOTIDE SEQUENCE</scope>
    <source>
        <strain evidence="7">SH1</strain>
    </source>
</reference>
<dbReference type="InterPro" id="IPR001296">
    <property type="entry name" value="Glyco_trans_1"/>
</dbReference>
<evidence type="ECO:0000256" key="1">
    <source>
        <dbReference type="ARBA" id="ARBA00022676"/>
    </source>
</evidence>
<evidence type="ECO:0000259" key="6">
    <source>
        <dbReference type="Pfam" id="PF13439"/>
    </source>
</evidence>
<keyword evidence="1 4" id="KW-0328">Glycosyltransferase</keyword>
<dbReference type="EMBL" id="CAJFDH010000006">
    <property type="protein sequence ID" value="CAD5228933.1"/>
    <property type="molecule type" value="Genomic_DNA"/>
</dbReference>
<dbReference type="Proteomes" id="UP000783686">
    <property type="component" value="Unassembled WGS sequence"/>
</dbReference>
<comment type="function">
    <text evidence="4">Mannosylates Man(2)GlcNAc(2)-dolichol diphosphate and Man(1)GlcNAc(2)-dolichol diphosphate to form Man(3)GlcNAc(2)-dolichol diphosphate.</text>
</comment>
<comment type="similarity">
    <text evidence="4">Belongs to the glycosyltransferase group 1 family.</text>
</comment>
<keyword evidence="8" id="KW-1185">Reference proteome</keyword>
<dbReference type="GO" id="GO:0102704">
    <property type="term" value="F:GDP-Man:Man(2)GlcNAc(2)-PP-Dol alpha-1,6-mannosyltransferase activity"/>
    <property type="evidence" value="ECO:0007669"/>
    <property type="project" value="UniProtKB-UniRule"/>
</dbReference>
<comment type="pathway">
    <text evidence="4">Protein modification; protein glycosylation.</text>
</comment>
<sequence>MIDEYWSKEDFSGVEIREVPLKLHPGDWFSQNVALGYKLVFSDLNPDLVIVDHSASCVPMIKWRFPLCKVLFYCHFPQQLVTPNRFFLYRWYSNLIGLIEEKMFESADSIMVNSHYTAKNFMNVMPTVPSNKVQVVYPPCDVDSISCGMTQSISRKDRAPNSRYTFLSMNRFWPEKRLDIIVEAASILRERGLNPKIQLAGSVMPHIPESRIYYAELQKMVKDYHLEDSVEFIPSPSEAEKFRLYRECDSALYTPPNEHFGIVPIEALEQRRPVIVIDSGGPSETVVEDVTGTKIAKPDGHLLAEAMMKHMKRTTWEDLDVDSKYSKQRERFIRDFSAQGFGNRIDEAVKKMIPNYIPVAALPQSATEGFVSKIPKVSEFRRRANHA</sequence>
<gene>
    <name evidence="7" type="ORF">BOKJ2_LOCUS12992</name>
</gene>
<dbReference type="InterPro" id="IPR027054">
    <property type="entry name" value="ALG2"/>
</dbReference>
<evidence type="ECO:0000259" key="5">
    <source>
        <dbReference type="Pfam" id="PF00534"/>
    </source>
</evidence>
<dbReference type="GO" id="GO:0004378">
    <property type="term" value="F:GDP-Man:Man(1)GlcNAc(2)-PP-Dol alpha-1,3-mannosyltransferase activity"/>
    <property type="evidence" value="ECO:0007669"/>
    <property type="project" value="UniProtKB-UniRule"/>
</dbReference>
<dbReference type="InterPro" id="IPR028098">
    <property type="entry name" value="Glyco_trans_4-like_N"/>
</dbReference>